<name>M8BG61_AEGTA</name>
<sequence length="330" mass="37369">MAKKTKRTAATIPDDVLLEILFSVSTDVGALFRCAATCKQWRALIADPCFLRRLWPENTGHASAFLGFFVQQRRRDDAERYTSAGRVDIDSPEPPVFVPAPLHPMLGDHRRFLTSFFTGVPGGLLDGAKRVTARHGLLLVRLAYGFRDDSPSWSAPRSCFGDKIWSKQKPGFWMPFWNTTQPQHQHNVVCGGMAHGLAVYQSRYLDPKKYHIFNVSIETGHVSLTELSIQADQLTTSCYGWPVLSVGVDRILRLFCVYNETGLPRLDMWTRRGDNDRGSGTFWLRVGVFDLKSPEERWLPWDILVWSGEKSGVMFIVEGVCFQRLIDLGT</sequence>
<dbReference type="Gene3D" id="1.20.1280.50">
    <property type="match status" value="1"/>
</dbReference>
<dbReference type="SUPFAM" id="SSF81383">
    <property type="entry name" value="F-box domain"/>
    <property type="match status" value="1"/>
</dbReference>
<reference evidence="1" key="1">
    <citation type="submission" date="2015-06" db="UniProtKB">
        <authorList>
            <consortium name="EnsemblPlants"/>
        </authorList>
    </citation>
    <scope>IDENTIFICATION</scope>
</reference>
<accession>M8BG61</accession>
<evidence type="ECO:0000313" key="1">
    <source>
        <dbReference type="EnsemblPlants" id="EMT05718"/>
    </source>
</evidence>
<dbReference type="InterPro" id="IPR001810">
    <property type="entry name" value="F-box_dom"/>
</dbReference>
<dbReference type="PANTHER" id="PTHR35828">
    <property type="entry name" value="OS08G0203800 PROTEIN-RELATED"/>
    <property type="match status" value="1"/>
</dbReference>
<dbReference type="PANTHER" id="PTHR35828:SF49">
    <property type="entry name" value="F-BOX DOMAIN-CONTAINING PROTEIN"/>
    <property type="match status" value="1"/>
</dbReference>
<protein>
    <submittedName>
        <fullName evidence="1">Uncharacterized protein</fullName>
    </submittedName>
</protein>
<dbReference type="EnsemblPlants" id="EMT05718">
    <property type="protein sequence ID" value="EMT05718"/>
    <property type="gene ID" value="F775_12661"/>
</dbReference>
<dbReference type="AlphaFoldDB" id="M8BG61"/>
<organism evidence="1">
    <name type="scientific">Aegilops tauschii</name>
    <name type="common">Tausch's goatgrass</name>
    <name type="synonym">Aegilops squarrosa</name>
    <dbReference type="NCBI Taxonomy" id="37682"/>
    <lineage>
        <taxon>Eukaryota</taxon>
        <taxon>Viridiplantae</taxon>
        <taxon>Streptophyta</taxon>
        <taxon>Embryophyta</taxon>
        <taxon>Tracheophyta</taxon>
        <taxon>Spermatophyta</taxon>
        <taxon>Magnoliopsida</taxon>
        <taxon>Liliopsida</taxon>
        <taxon>Poales</taxon>
        <taxon>Poaceae</taxon>
        <taxon>BOP clade</taxon>
        <taxon>Pooideae</taxon>
        <taxon>Triticodae</taxon>
        <taxon>Triticeae</taxon>
        <taxon>Triticinae</taxon>
        <taxon>Aegilops</taxon>
    </lineage>
</organism>
<dbReference type="Pfam" id="PF12937">
    <property type="entry name" value="F-box-like"/>
    <property type="match status" value="1"/>
</dbReference>
<proteinExistence type="predicted"/>
<dbReference type="ExpressionAtlas" id="M8BG61">
    <property type="expression patterns" value="baseline"/>
</dbReference>
<dbReference type="SMART" id="SM00256">
    <property type="entry name" value="FBOX"/>
    <property type="match status" value="1"/>
</dbReference>
<dbReference type="InterPro" id="IPR036047">
    <property type="entry name" value="F-box-like_dom_sf"/>
</dbReference>